<dbReference type="EMBL" id="CP054003">
    <property type="protein sequence ID" value="QKH84832.1"/>
    <property type="molecule type" value="Genomic_DNA"/>
</dbReference>
<protein>
    <submittedName>
        <fullName evidence="1">DUF5686 family protein</fullName>
    </submittedName>
</protein>
<dbReference type="RefSeq" id="WP_005810014.1">
    <property type="nucleotide sequence ID" value="NZ_CP018937.1"/>
</dbReference>
<dbReference type="InterPro" id="IPR043741">
    <property type="entry name" value="DUF5686"/>
</dbReference>
<evidence type="ECO:0000313" key="6">
    <source>
        <dbReference type="Proteomes" id="UP000036847"/>
    </source>
</evidence>
<reference evidence="4 7" key="3">
    <citation type="submission" date="2020-05" db="EMBL/GenBank/DDBJ databases">
        <title>FDA dAtabase for Regulatory Grade micrObial Sequences (FDA-ARGOS): Supporting development and validation of Infectious Disease Dx tests.</title>
        <authorList>
            <person name="Bojja K."/>
            <person name="Kessler A."/>
            <person name="Tallon L."/>
            <person name="Sadzewicz L."/>
            <person name="Zhao X."/>
            <person name="Vavikolanu K."/>
            <person name="Mehta A."/>
            <person name="Aluvathingal J."/>
            <person name="Nadendla S."/>
            <person name="Myers T."/>
            <person name="Yan Y."/>
            <person name="Sichtig H."/>
        </authorList>
    </citation>
    <scope>NUCLEOTIDE SEQUENCE [LARGE SCALE GENOMIC DNA]</scope>
    <source>
        <strain evidence="4 7">FDAARGOS_763</strain>
    </source>
</reference>
<dbReference type="EMBL" id="JAPTZU010000002">
    <property type="protein sequence ID" value="MCZ2686697.1"/>
    <property type="molecule type" value="Genomic_DNA"/>
</dbReference>
<proteinExistence type="predicted"/>
<evidence type="ECO:0000313" key="4">
    <source>
        <dbReference type="EMBL" id="QKH84832.1"/>
    </source>
</evidence>
<dbReference type="AlphaFoldDB" id="A0A081TN00"/>
<reference evidence="1" key="4">
    <citation type="submission" date="2022-12" db="EMBL/GenBank/DDBJ databases">
        <title>Development of a Multilocus Sequence Typing Scheme for Bacteroides fragilis Based on Whole Genome Sequencing Data and Clinical Application.</title>
        <authorList>
            <person name="Nielsen F.D."/>
            <person name="Justesen U.S."/>
        </authorList>
    </citation>
    <scope>NUCLEOTIDE SEQUENCE</scope>
    <source>
        <strain evidence="1">BF_AM_ODE_DK_2015_4</strain>
    </source>
</reference>
<evidence type="ECO:0000313" key="3">
    <source>
        <dbReference type="EMBL" id="QCQ45024.1"/>
    </source>
</evidence>
<dbReference type="OrthoDB" id="983143at2"/>
<evidence type="ECO:0000313" key="8">
    <source>
        <dbReference type="Proteomes" id="UP001079672"/>
    </source>
</evidence>
<reference evidence="3" key="1">
    <citation type="book" date="2014" name="THE 24TH EUROPEAN CONGRESS OF CLINICAL MICROBIOLOGY AND INFECTIOUS DISEASES" publisher="ECCMID 2014" city="Barcelona, Spain">
        <title>Identification of resistance genes in three multidrug-resistant Bacteroides fragilis isolates by whole genome sequencing.</title>
        <editorList>
            <person name="Unknown"/>
            <person name="A."/>
        </editorList>
        <authorList>
            <person name="Sydenham T.V."/>
            <person name="Hasman H."/>
            <person name="Wang M."/>
            <person name="Soki J."/>
            <person name="Nagy E."/>
            <person name="Justesen U.S."/>
        </authorList>
    </citation>
    <scope>NUCLEOTIDE SEQUENCE</scope>
    <source>
        <strain evidence="3">DCMSKEJBY0001B</strain>
    </source>
</reference>
<evidence type="ECO:0000313" key="5">
    <source>
        <dbReference type="Proteomes" id="UP000028294"/>
    </source>
</evidence>
<dbReference type="Proteomes" id="UP001079672">
    <property type="component" value="Unassembled WGS sequence"/>
</dbReference>
<dbReference type="EMBL" id="CP036553">
    <property type="protein sequence ID" value="QCQ36100.1"/>
    <property type="molecule type" value="Genomic_DNA"/>
</dbReference>
<sequence>MRYKIWIWVFGLVLLSFSQKGVANVVLDPQTKRPISADSILNNVMTFAPFYEKLVTDYRADLYIKGTMDIKRKNFILRYVPSMFRLQKGVRQYMVETYSDLHFTAPNIYDQKVKASVGTVHNSRGVPGMLEYFNINLYSSTLLYDRLLSPLAKNGRKYYKYLIDSIMGGTDNRQYKIRFIPKSKSDQLVGGYMIVSSDVWSVREIRFSGRSELLLFSCLIKMGGVGEDDEFLPVSYNVEGQFNFLGNRINGVYVASLNYHDIVLEENQNEWKEKVRARTKGKSKYDLSDSYNLQCETASYHTDSAYFETLRPIPLSESERKLYEEDALRKDTIQRNIKPKSKSQVFWGQVGDVLISDYKLNLSNLGSVKCSPIINPFLLSYSGSNGLSYRQSFKYNRLFKHDRLLRVVPKLGYNFTRKEFYWSVNSEFNYLPEKMGTFHVDFGNGNRIYSSDVLDDLKAIPDSVFDFNQIHLDYFYDLYFNFRHSIEIINGLELSVGFSTHRRKAVKPSKLVPLTKSLELPNEDIQGKIRNTYLSFAPRVRLEWTPCLYYYMNGHRKINLRSKYPTFSIDWERGIKGVFGSTGQYERLEFDLQHHIPLGLMRNIYYRFGFGMFTNQKEMYFVDFNNFTRSNLPEGWNDEIGGVFQLLDRRWYNASRKYIRGHFTYEAPFLLLKHLIKYTRYVQNERLYASILSVPHLQPYIELGYGIGTHIFDFGVFVGSENWRYTEVGCKFTFELFNR</sequence>
<dbReference type="Proteomes" id="UP000036847">
    <property type="component" value="Chromosome"/>
</dbReference>
<dbReference type="Proteomes" id="UP000028294">
    <property type="component" value="Chromosome"/>
</dbReference>
<dbReference type="Pfam" id="PF18939">
    <property type="entry name" value="DUF5686"/>
    <property type="match status" value="1"/>
</dbReference>
<dbReference type="Proteomes" id="UP000501467">
    <property type="component" value="Chromosome"/>
</dbReference>
<dbReference type="EMBL" id="CP036546">
    <property type="protein sequence ID" value="QCQ45024.1"/>
    <property type="molecule type" value="Genomic_DNA"/>
</dbReference>
<organism evidence="1 8">
    <name type="scientific">Bacteroides fragilis</name>
    <dbReference type="NCBI Taxonomy" id="817"/>
    <lineage>
        <taxon>Bacteria</taxon>
        <taxon>Pseudomonadati</taxon>
        <taxon>Bacteroidota</taxon>
        <taxon>Bacteroidia</taxon>
        <taxon>Bacteroidales</taxon>
        <taxon>Bacteroidaceae</taxon>
        <taxon>Bacteroides</taxon>
    </lineage>
</organism>
<name>A0A081TN00_BACFG</name>
<accession>A0A081TN00</accession>
<evidence type="ECO:0000313" key="1">
    <source>
        <dbReference type="EMBL" id="MCZ2686697.1"/>
    </source>
</evidence>
<evidence type="ECO:0000313" key="7">
    <source>
        <dbReference type="Proteomes" id="UP000501467"/>
    </source>
</evidence>
<reference evidence="5 6" key="2">
    <citation type="submission" date="2019-03" db="EMBL/GenBank/DDBJ databases">
        <title>Complete genome assembly of MDR B. fragilis.</title>
        <authorList>
            <person name="Sydenham T.V."/>
            <person name="Hasman H."/>
            <person name="Justesen U.S."/>
        </authorList>
    </citation>
    <scope>NUCLEOTIDE SEQUENCE [LARGE SCALE GENOMIC DNA]</scope>
    <source>
        <strain evidence="2 5">DCMOUH0067B</strain>
        <strain evidence="3 6">DCMSKEJBY0001B</strain>
    </source>
</reference>
<evidence type="ECO:0000313" key="2">
    <source>
        <dbReference type="EMBL" id="QCQ36100.1"/>
    </source>
</evidence>
<gene>
    <name evidence="3" type="ORF">EC80_009245</name>
    <name evidence="4" type="ORF">FOC69_10860</name>
    <name evidence="2" type="ORF">IA74_008250</name>
    <name evidence="1" type="ORF">O1433_04190</name>
</gene>